<feature type="domain" description="Methyl-accepting transducer" evidence="6">
    <location>
        <begin position="853"/>
        <end position="1089"/>
    </location>
</feature>
<dbReference type="Gene3D" id="6.10.340.10">
    <property type="match status" value="1"/>
</dbReference>
<dbReference type="InterPro" id="IPR029016">
    <property type="entry name" value="GAF-like_dom_sf"/>
</dbReference>
<sequence>MTQTPQKPHLNLDNIPTNNKTRLVVDAPLYSPQKPKTVKKESSPLVQWFYDLSLRRKQLLVLLSAQTVAIASLVGVSVTQIITGGRAQLVNQSISELEATKINYGIKINQMGFGFRGQSDNTAVIQGAIAGNNITPENKAIVRQILANEISARDIEYATLVGLDRRIIVNANNDRTGELFDPNGLVSRVIENPEQIRISELVPWEDLERENPPNLGLFEPNSPALIRYTFTPVFALNSDQVVGVLVSGDVVNGKYTIVEDTIQEFSGGYAAIYKLLEGGEFRMATALIGRGENEQRDVAVDNNAVLERAVLEDDRIVSDRTAIAGEIHTVTAEVIKNSLGDSVGIIVRGTPERDLNSILRNSVTFQIQVAIGVILFSLLLIIILGKAIAQRVEALQSTTEKFMAGDYNTQAQILGDDEIGKLARTFNELAANIANNEGMLLLDNEKGVLLQEITGSRTLDEEDVNQVFNKALKKAKKILRVDRLVIYRFKPDWSGYISNEAGDPRFPSALEEQINDPCIPIELRQAYINGRVVPTTDVYNAGFAPEHEALMYRLQIKSNLVVPIISQGKLFALFIAHHCQNQHTWGEKEISFMGQIALRFGVILDRVGLLKSQMIAARSAEQLKEITLAIASKTNREELLEQVVNDVRYAIGSDRTIVYEFDENWQGTIIAESVEEEYPKALGAVIADPCFADKYVERYQQGRVQATPNIYKAGLTDCHLQQLKPFGVIANLVAPILVDQKLLGLLICHQCSGERNWESGEIELFSQLSTQVGLGLERVNLLEAQKESEQEQRQAKELLQKRALDLLMQVDPVSEGDLTIRATVTEDEIGTIADSYNATIESLRKIVSQVQTAATSVTKTTTINENDVNVLQAEIKEQVLNITQALKTIEAMSNSSTLVAENAEQAEEVLQRAQESVEMGEVAMNRTVKSIMEIRTTVQQATKQMKRLGDTTQNISNVVGLIGRFAAQTHLLALKASIEAARAGEQGTGFAVIAEEVRTLASQSASATADIDKLVTDILSETKVVVTAMEQGNEQVVEGSKLVEETRQSLNQITAATSQINELVEAIAEAAFEQSENSENVGEKMTDVARVAQKTTVSVTKLSDSFRQLLEVAQELESNVAQFKVG</sequence>
<dbReference type="PROSITE" id="PS50046">
    <property type="entry name" value="PHYTOCHROME_2"/>
    <property type="match status" value="2"/>
</dbReference>
<feature type="domain" description="Phytochrome chromophore attachment site" evidence="5">
    <location>
        <begin position="635"/>
        <end position="771"/>
    </location>
</feature>
<dbReference type="SUPFAM" id="SSF58104">
    <property type="entry name" value="Methyl-accepting chemotaxis protein (MCP) signaling domain"/>
    <property type="match status" value="1"/>
</dbReference>
<feature type="domain" description="HAMP" evidence="7">
    <location>
        <begin position="797"/>
        <end position="848"/>
    </location>
</feature>
<dbReference type="SMART" id="SM00283">
    <property type="entry name" value="MA"/>
    <property type="match status" value="1"/>
</dbReference>
<keyword evidence="4" id="KW-1133">Transmembrane helix</keyword>
<evidence type="ECO:0000259" key="5">
    <source>
        <dbReference type="PROSITE" id="PS50046"/>
    </source>
</evidence>
<dbReference type="PANTHER" id="PTHR32089:SF114">
    <property type="entry name" value="METHYL-ACCEPTING CHEMOTAXIS PROTEIN MCPB"/>
    <property type="match status" value="1"/>
</dbReference>
<dbReference type="InterPro" id="IPR004089">
    <property type="entry name" value="MCPsignal_dom"/>
</dbReference>
<dbReference type="CDD" id="cd11386">
    <property type="entry name" value="MCP_signal"/>
    <property type="match status" value="1"/>
</dbReference>
<dbReference type="CDD" id="cd06225">
    <property type="entry name" value="HAMP"/>
    <property type="match status" value="2"/>
</dbReference>
<dbReference type="Pfam" id="PF01590">
    <property type="entry name" value="GAF"/>
    <property type="match status" value="2"/>
</dbReference>
<evidence type="ECO:0000313" key="8">
    <source>
        <dbReference type="EMBL" id="MBE9223255.1"/>
    </source>
</evidence>
<dbReference type="PROSITE" id="PS50111">
    <property type="entry name" value="CHEMOTAXIS_TRANSDUC_2"/>
    <property type="match status" value="1"/>
</dbReference>
<dbReference type="Pfam" id="PF00672">
    <property type="entry name" value="HAMP"/>
    <property type="match status" value="2"/>
</dbReference>
<dbReference type="InterPro" id="IPR003660">
    <property type="entry name" value="HAMP_dom"/>
</dbReference>
<dbReference type="SUPFAM" id="SSF158472">
    <property type="entry name" value="HAMP domain-like"/>
    <property type="match status" value="1"/>
</dbReference>
<accession>A0ABR9V5T4</accession>
<dbReference type="SMART" id="SM00304">
    <property type="entry name" value="HAMP"/>
    <property type="match status" value="2"/>
</dbReference>
<comment type="caution">
    <text evidence="8">The sequence shown here is derived from an EMBL/GenBank/DDBJ whole genome shotgun (WGS) entry which is preliminary data.</text>
</comment>
<dbReference type="SMART" id="SM00065">
    <property type="entry name" value="GAF"/>
    <property type="match status" value="2"/>
</dbReference>
<evidence type="ECO:0000259" key="6">
    <source>
        <dbReference type="PROSITE" id="PS50111"/>
    </source>
</evidence>
<evidence type="ECO:0000259" key="7">
    <source>
        <dbReference type="PROSITE" id="PS50885"/>
    </source>
</evidence>
<protein>
    <submittedName>
        <fullName evidence="8">GAF domain-containing protein</fullName>
    </submittedName>
</protein>
<feature type="domain" description="HAMP" evidence="7">
    <location>
        <begin position="386"/>
        <end position="438"/>
    </location>
</feature>
<keyword evidence="4" id="KW-0472">Membrane</keyword>
<dbReference type="Gene3D" id="3.30.450.40">
    <property type="match status" value="2"/>
</dbReference>
<reference evidence="8 9" key="1">
    <citation type="submission" date="2020-10" db="EMBL/GenBank/DDBJ databases">
        <authorList>
            <person name="Castelo-Branco R."/>
            <person name="Eusebio N."/>
            <person name="Adriana R."/>
            <person name="Vieira A."/>
            <person name="Brugerolle De Fraissinette N."/>
            <person name="Rezende De Castro R."/>
            <person name="Schneider M.P."/>
            <person name="Vasconcelos V."/>
            <person name="Leao P.N."/>
        </authorList>
    </citation>
    <scope>NUCLEOTIDE SEQUENCE [LARGE SCALE GENOMIC DNA]</scope>
    <source>
        <strain evidence="8 9">LEGE 03274</strain>
    </source>
</reference>
<evidence type="ECO:0000256" key="1">
    <source>
        <dbReference type="ARBA" id="ARBA00023224"/>
    </source>
</evidence>
<keyword evidence="9" id="KW-1185">Reference proteome</keyword>
<dbReference type="PANTHER" id="PTHR32089">
    <property type="entry name" value="METHYL-ACCEPTING CHEMOTAXIS PROTEIN MCPB"/>
    <property type="match status" value="1"/>
</dbReference>
<evidence type="ECO:0000256" key="2">
    <source>
        <dbReference type="ARBA" id="ARBA00029447"/>
    </source>
</evidence>
<gene>
    <name evidence="8" type="ORF">IQ215_11160</name>
</gene>
<feature type="domain" description="Phytochrome chromophore attachment site" evidence="5">
    <location>
        <begin position="463"/>
        <end position="599"/>
    </location>
</feature>
<dbReference type="SUPFAM" id="SSF55781">
    <property type="entry name" value="GAF domain-like"/>
    <property type="match status" value="2"/>
</dbReference>
<dbReference type="Proteomes" id="UP000654604">
    <property type="component" value="Unassembled WGS sequence"/>
</dbReference>
<dbReference type="PROSITE" id="PS50885">
    <property type="entry name" value="HAMP"/>
    <property type="match status" value="2"/>
</dbReference>
<dbReference type="Pfam" id="PF00015">
    <property type="entry name" value="MCPsignal"/>
    <property type="match status" value="1"/>
</dbReference>
<keyword evidence="4" id="KW-0812">Transmembrane</keyword>
<organism evidence="8 9">
    <name type="scientific">Cyanobacterium stanieri LEGE 03274</name>
    <dbReference type="NCBI Taxonomy" id="1828756"/>
    <lineage>
        <taxon>Bacteria</taxon>
        <taxon>Bacillati</taxon>
        <taxon>Cyanobacteriota</taxon>
        <taxon>Cyanophyceae</taxon>
        <taxon>Oscillatoriophycideae</taxon>
        <taxon>Chroococcales</taxon>
        <taxon>Geminocystaceae</taxon>
        <taxon>Cyanobacterium</taxon>
    </lineage>
</organism>
<proteinExistence type="inferred from homology"/>
<evidence type="ECO:0000313" key="9">
    <source>
        <dbReference type="Proteomes" id="UP000654604"/>
    </source>
</evidence>
<dbReference type="InterPro" id="IPR016132">
    <property type="entry name" value="Phyto_chromo_attachment"/>
</dbReference>
<dbReference type="RefSeq" id="WP_193801397.1">
    <property type="nucleotide sequence ID" value="NZ_JADEWC010000026.1"/>
</dbReference>
<dbReference type="Gene3D" id="1.10.287.950">
    <property type="entry name" value="Methyl-accepting chemotaxis protein"/>
    <property type="match status" value="1"/>
</dbReference>
<name>A0ABR9V5T4_9CHRO</name>
<dbReference type="InterPro" id="IPR003018">
    <property type="entry name" value="GAF"/>
</dbReference>
<feature type="transmembrane region" description="Helical" evidence="4">
    <location>
        <begin position="59"/>
        <end position="82"/>
    </location>
</feature>
<keyword evidence="1 3" id="KW-0807">Transducer</keyword>
<evidence type="ECO:0000256" key="4">
    <source>
        <dbReference type="SAM" id="Phobius"/>
    </source>
</evidence>
<evidence type="ECO:0000256" key="3">
    <source>
        <dbReference type="PROSITE-ProRule" id="PRU00284"/>
    </source>
</evidence>
<dbReference type="EMBL" id="JADEWC010000026">
    <property type="protein sequence ID" value="MBE9223255.1"/>
    <property type="molecule type" value="Genomic_DNA"/>
</dbReference>
<comment type="similarity">
    <text evidence="2">Belongs to the methyl-accepting chemotaxis (MCP) protein family.</text>
</comment>